<sequence>MTTYLCRTKPHSTGLAVTATELGVASPIEPQATRNQGHRDSVQQTPTCICGKQHWYTDCFILNTRHPGHPATYQPAAEAVRKVEEARKDPKINARIKTALERWTAHQPQNAGTLRVNN</sequence>
<name>A0ACB6RPH9_9PLEO</name>
<evidence type="ECO:0000313" key="1">
    <source>
        <dbReference type="EMBL" id="KAF2622824.1"/>
    </source>
</evidence>
<keyword evidence="2" id="KW-1185">Reference proteome</keyword>
<accession>A0ACB6RPH9</accession>
<protein>
    <submittedName>
        <fullName evidence="1">Uncharacterized protein</fullName>
    </submittedName>
</protein>
<feature type="non-terminal residue" evidence="1">
    <location>
        <position position="118"/>
    </location>
</feature>
<dbReference type="Proteomes" id="UP000799754">
    <property type="component" value="Unassembled WGS sequence"/>
</dbReference>
<proteinExistence type="predicted"/>
<reference evidence="1" key="1">
    <citation type="journal article" date="2020" name="Stud. Mycol.">
        <title>101 Dothideomycetes genomes: a test case for predicting lifestyles and emergence of pathogens.</title>
        <authorList>
            <person name="Haridas S."/>
            <person name="Albert R."/>
            <person name="Binder M."/>
            <person name="Bloem J."/>
            <person name="Labutti K."/>
            <person name="Salamov A."/>
            <person name="Andreopoulos B."/>
            <person name="Baker S."/>
            <person name="Barry K."/>
            <person name="Bills G."/>
            <person name="Bluhm B."/>
            <person name="Cannon C."/>
            <person name="Castanera R."/>
            <person name="Culley D."/>
            <person name="Daum C."/>
            <person name="Ezra D."/>
            <person name="Gonzalez J."/>
            <person name="Henrissat B."/>
            <person name="Kuo A."/>
            <person name="Liang C."/>
            <person name="Lipzen A."/>
            <person name="Lutzoni F."/>
            <person name="Magnuson J."/>
            <person name="Mondo S."/>
            <person name="Nolan M."/>
            <person name="Ohm R."/>
            <person name="Pangilinan J."/>
            <person name="Park H.-J."/>
            <person name="Ramirez L."/>
            <person name="Alfaro M."/>
            <person name="Sun H."/>
            <person name="Tritt A."/>
            <person name="Yoshinaga Y."/>
            <person name="Zwiers L.-H."/>
            <person name="Turgeon B."/>
            <person name="Goodwin S."/>
            <person name="Spatafora J."/>
            <person name="Crous P."/>
            <person name="Grigoriev I."/>
        </authorList>
    </citation>
    <scope>NUCLEOTIDE SEQUENCE</scope>
    <source>
        <strain evidence="1">CBS 525.71</strain>
    </source>
</reference>
<comment type="caution">
    <text evidence="1">The sequence shown here is derived from an EMBL/GenBank/DDBJ whole genome shotgun (WGS) entry which is preliminary data.</text>
</comment>
<dbReference type="EMBL" id="MU006741">
    <property type="protein sequence ID" value="KAF2622824.1"/>
    <property type="molecule type" value="Genomic_DNA"/>
</dbReference>
<organism evidence="1 2">
    <name type="scientific">Macroventuria anomochaeta</name>
    <dbReference type="NCBI Taxonomy" id="301207"/>
    <lineage>
        <taxon>Eukaryota</taxon>
        <taxon>Fungi</taxon>
        <taxon>Dikarya</taxon>
        <taxon>Ascomycota</taxon>
        <taxon>Pezizomycotina</taxon>
        <taxon>Dothideomycetes</taxon>
        <taxon>Pleosporomycetidae</taxon>
        <taxon>Pleosporales</taxon>
        <taxon>Pleosporineae</taxon>
        <taxon>Didymellaceae</taxon>
        <taxon>Macroventuria</taxon>
    </lineage>
</organism>
<gene>
    <name evidence="1" type="ORF">BU25DRAFT_300419</name>
</gene>
<evidence type="ECO:0000313" key="2">
    <source>
        <dbReference type="Proteomes" id="UP000799754"/>
    </source>
</evidence>